<proteinExistence type="predicted"/>
<evidence type="ECO:0000313" key="4">
    <source>
        <dbReference type="Proteomes" id="UP001285921"/>
    </source>
</evidence>
<organism evidence="3 4">
    <name type="scientific">Paenibacillus glycanilyticus</name>
    <dbReference type="NCBI Taxonomy" id="126569"/>
    <lineage>
        <taxon>Bacteria</taxon>
        <taxon>Bacillati</taxon>
        <taxon>Bacillota</taxon>
        <taxon>Bacilli</taxon>
        <taxon>Bacillales</taxon>
        <taxon>Paenibacillaceae</taxon>
        <taxon>Paenibacillus</taxon>
    </lineage>
</organism>
<dbReference type="InterPro" id="IPR050625">
    <property type="entry name" value="ParA/MinD_ATPase"/>
</dbReference>
<dbReference type="InterPro" id="IPR027417">
    <property type="entry name" value="P-loop_NTPase"/>
</dbReference>
<gene>
    <name evidence="3" type="ORF">PghCCS26_37710</name>
</gene>
<dbReference type="RefSeq" id="WP_317980865.1">
    <property type="nucleotide sequence ID" value="NZ_BTCL01000014.1"/>
</dbReference>
<evidence type="ECO:0000256" key="2">
    <source>
        <dbReference type="ARBA" id="ARBA00022840"/>
    </source>
</evidence>
<protein>
    <recommendedName>
        <fullName evidence="5">AAA domain-containing protein</fullName>
    </recommendedName>
</protein>
<dbReference type="Gene3D" id="3.40.50.300">
    <property type="entry name" value="P-loop containing nucleotide triphosphate hydrolases"/>
    <property type="match status" value="1"/>
</dbReference>
<keyword evidence="4" id="KW-1185">Reference proteome</keyword>
<keyword evidence="1" id="KW-0547">Nucleotide-binding</keyword>
<dbReference type="Proteomes" id="UP001285921">
    <property type="component" value="Unassembled WGS sequence"/>
</dbReference>
<sequence length="370" mass="40836">MRHQLVIAVKEQDYVRRLADYVRDSPFGEMWQLTAFTHAEAFVQFLKSGYPVHGIAAQPYMLEAAAGILPEGVPVAALVAAPGQLPLYHELLQYQALPGLLQRMASLMAPVSQASAREQSVQVIVVYSASGGVGKTTLARQLIHTAASSGQRIFYLNLERWNAVDTWLESGAVHGDEGLSQLLYILQSHPERVGEWLGRHSKRHALLRADYLLPCSNPEDRLTLQASDADAIVRAIAANGQYDLIVIDLDEGLDELHLSVLELSHEVIWLVTEDPAVQRKSQLAYQYGVQRFGERFRLLEPRLQLVVNRSEGQLHSRRSIFKPACAFLPDTAAMGRGAAAVLASPPYMAAVERLYRQLSKEEGGAPIANG</sequence>
<dbReference type="EMBL" id="BTCL01000014">
    <property type="protein sequence ID" value="GMK46642.1"/>
    <property type="molecule type" value="Genomic_DNA"/>
</dbReference>
<comment type="caution">
    <text evidence="3">The sequence shown here is derived from an EMBL/GenBank/DDBJ whole genome shotgun (WGS) entry which is preliminary data.</text>
</comment>
<evidence type="ECO:0008006" key="5">
    <source>
        <dbReference type="Google" id="ProtNLM"/>
    </source>
</evidence>
<evidence type="ECO:0000313" key="3">
    <source>
        <dbReference type="EMBL" id="GMK46642.1"/>
    </source>
</evidence>
<accession>A0ABQ6NQY4</accession>
<dbReference type="SUPFAM" id="SSF52540">
    <property type="entry name" value="P-loop containing nucleoside triphosphate hydrolases"/>
    <property type="match status" value="1"/>
</dbReference>
<dbReference type="Gene3D" id="3.40.50.10850">
    <property type="entry name" value="Ntrc-like two-domain protein"/>
    <property type="match status" value="1"/>
</dbReference>
<keyword evidence="2" id="KW-0067">ATP-binding</keyword>
<name>A0ABQ6NQY4_9BACL</name>
<reference evidence="3 4" key="1">
    <citation type="submission" date="2023-05" db="EMBL/GenBank/DDBJ databases">
        <title>Draft genome of Paenibacillus sp. CCS26.</title>
        <authorList>
            <person name="Akita H."/>
            <person name="Shinto Y."/>
            <person name="Kimura Z."/>
        </authorList>
    </citation>
    <scope>NUCLEOTIDE SEQUENCE [LARGE SCALE GENOMIC DNA]</scope>
    <source>
        <strain evidence="3 4">CCS26</strain>
    </source>
</reference>
<dbReference type="PANTHER" id="PTHR43384">
    <property type="entry name" value="SEPTUM SITE-DETERMINING PROTEIN MIND HOMOLOG, CHLOROPLASTIC-RELATED"/>
    <property type="match status" value="1"/>
</dbReference>
<dbReference type="PANTHER" id="PTHR43384:SF6">
    <property type="entry name" value="SEPTUM SITE-DETERMINING PROTEIN MIND HOMOLOG, CHLOROPLASTIC"/>
    <property type="match status" value="1"/>
</dbReference>
<evidence type="ECO:0000256" key="1">
    <source>
        <dbReference type="ARBA" id="ARBA00022741"/>
    </source>
</evidence>